<dbReference type="Proteomes" id="UP000000709">
    <property type="component" value="Unassembled WGS sequence"/>
</dbReference>
<evidence type="ECO:0000313" key="3">
    <source>
        <dbReference type="Proteomes" id="UP000000709"/>
    </source>
</evidence>
<protein>
    <submittedName>
        <fullName evidence="2">Uncharacterized protein</fullName>
    </submittedName>
</protein>
<reference evidence="2 3" key="1">
    <citation type="journal article" date="2011" name="Proc. Natl. Acad. Sci. U.S.A.">
        <title>Comparative genomics of xylose-fermenting fungi for enhanced biofuel production.</title>
        <authorList>
            <person name="Wohlbach D.J."/>
            <person name="Kuo A."/>
            <person name="Sato T.K."/>
            <person name="Potts K.M."/>
            <person name="Salamov A.A."/>
            <person name="LaButti K.M."/>
            <person name="Sun H."/>
            <person name="Clum A."/>
            <person name="Pangilinan J.L."/>
            <person name="Lindquist E.A."/>
            <person name="Lucas S."/>
            <person name="Lapidus A."/>
            <person name="Jin M."/>
            <person name="Gunawan C."/>
            <person name="Balan V."/>
            <person name="Dale B.E."/>
            <person name="Jeffries T.W."/>
            <person name="Zinkel R."/>
            <person name="Barry K.W."/>
            <person name="Grigoriev I.V."/>
            <person name="Gasch A.P."/>
        </authorList>
    </citation>
    <scope>NUCLEOTIDE SEQUENCE [LARGE SCALE GENOMIC DNA]</scope>
    <source>
        <strain evidence="3">NRRL Y-27907 / 11-Y1</strain>
    </source>
</reference>
<dbReference type="PANTHER" id="PTHR21521:SF0">
    <property type="entry name" value="AMUN, ISOFORM A"/>
    <property type="match status" value="1"/>
</dbReference>
<dbReference type="GeneID" id="18870404"/>
<dbReference type="eggNOG" id="ENOG502QR55">
    <property type="taxonomic scope" value="Eukaryota"/>
</dbReference>
<dbReference type="PANTHER" id="PTHR21521">
    <property type="entry name" value="AMUN, ISOFORM A"/>
    <property type="match status" value="1"/>
</dbReference>
<dbReference type="OMA" id="ICRANDK"/>
<feature type="region of interest" description="Disordered" evidence="1">
    <location>
        <begin position="236"/>
        <end position="341"/>
    </location>
</feature>
<evidence type="ECO:0000256" key="1">
    <source>
        <dbReference type="SAM" id="MobiDB-lite"/>
    </source>
</evidence>
<organism evidence="3">
    <name type="scientific">Spathaspora passalidarum (strain NRRL Y-27907 / 11-Y1)</name>
    <dbReference type="NCBI Taxonomy" id="619300"/>
    <lineage>
        <taxon>Eukaryota</taxon>
        <taxon>Fungi</taxon>
        <taxon>Dikarya</taxon>
        <taxon>Ascomycota</taxon>
        <taxon>Saccharomycotina</taxon>
        <taxon>Pichiomycetes</taxon>
        <taxon>Debaryomycetaceae</taxon>
        <taxon>Spathaspora</taxon>
    </lineage>
</organism>
<dbReference type="OrthoDB" id="8249012at2759"/>
<name>G3ASG9_SPAPN</name>
<dbReference type="STRING" id="619300.G3ASG9"/>
<feature type="compositionally biased region" description="Basic and acidic residues" evidence="1">
    <location>
        <begin position="236"/>
        <end position="251"/>
    </location>
</feature>
<dbReference type="EMBL" id="GL996504">
    <property type="protein sequence ID" value="EGW31087.1"/>
    <property type="molecule type" value="Genomic_DNA"/>
</dbReference>
<proteinExistence type="predicted"/>
<dbReference type="RefSeq" id="XP_007377120.1">
    <property type="nucleotide sequence ID" value="XM_007377058.1"/>
</dbReference>
<dbReference type="KEGG" id="spaa:SPAPADRAFT_141865"/>
<dbReference type="InParanoid" id="G3ASG9"/>
<dbReference type="HOGENOM" id="CLU_070142_0_0_1"/>
<keyword evidence="3" id="KW-1185">Reference proteome</keyword>
<dbReference type="AlphaFoldDB" id="G3ASG9"/>
<accession>G3ASG9</accession>
<gene>
    <name evidence="2" type="ORF">SPAPADRAFT_141865</name>
</gene>
<sequence length="341" mass="39043">MFDLKQIRRASNQLYSDIIAEFSETRGKYDNDSKTFQELNQWRLQELPETLAQRLEDTKSIWLTKDELVLLMDWKLANGKFRATLPKLIRSNDESTVEAVTKQGFQIWLTFRRTTGTNDLWDDFAYKGMIKSSFKKLCELRGVGPATASLILSLIHKIDKKWAPPYFSDESFLYYVNPEDKIKYTVKEYLDLFLPAFLVLHVQDSDVSMDELERGAWALKMYELHKDDTLANVKPAEEDAPEAKAIEENGTKKRSRGSIKKELESEETEITEQEAKPKRARATKAAYKAESLSKAPKSTKAASTRNAKKAAKAEGIAKATKVKSKTSIKSEEPKPKRTRKK</sequence>
<evidence type="ECO:0000313" key="2">
    <source>
        <dbReference type="EMBL" id="EGW31087.1"/>
    </source>
</evidence>